<evidence type="ECO:0000313" key="2">
    <source>
        <dbReference type="Proteomes" id="UP000247807"/>
    </source>
</evidence>
<gene>
    <name evidence="1" type="ORF">DNJ73_04355</name>
</gene>
<sequence length="64" mass="7134">MSASFASNLVNKFLDSDLTIDISNELFVELETLAKDSGIDVDVYIQDVLEEEVLKNITLSLVKK</sequence>
<dbReference type="Proteomes" id="UP000247807">
    <property type="component" value="Unassembled WGS sequence"/>
</dbReference>
<dbReference type="AlphaFoldDB" id="A0A318R128"/>
<comment type="caution">
    <text evidence="1">The sequence shown here is derived from an EMBL/GenBank/DDBJ whole genome shotgun (WGS) entry which is preliminary data.</text>
</comment>
<dbReference type="RefSeq" id="WP_158466479.1">
    <property type="nucleotide sequence ID" value="NZ_QJUE01000002.1"/>
</dbReference>
<organism evidence="1 2">
    <name type="scientific">Prochlorococcus marinus XMU1408</name>
    <dbReference type="NCBI Taxonomy" id="2213228"/>
    <lineage>
        <taxon>Bacteria</taxon>
        <taxon>Bacillati</taxon>
        <taxon>Cyanobacteriota</taxon>
        <taxon>Cyanophyceae</taxon>
        <taxon>Synechococcales</taxon>
        <taxon>Prochlorococcaceae</taxon>
        <taxon>Prochlorococcus</taxon>
    </lineage>
</organism>
<dbReference type="EMBL" id="QJUE01000002">
    <property type="protein sequence ID" value="PYE02986.1"/>
    <property type="molecule type" value="Genomic_DNA"/>
</dbReference>
<name>A0A318R128_PROMR</name>
<protein>
    <submittedName>
        <fullName evidence="1">Uncharacterized protein</fullName>
    </submittedName>
</protein>
<proteinExistence type="predicted"/>
<accession>A0A318R128</accession>
<evidence type="ECO:0000313" key="1">
    <source>
        <dbReference type="EMBL" id="PYE02986.1"/>
    </source>
</evidence>
<reference evidence="1 2" key="1">
    <citation type="journal article" date="2018" name="Appl. Environ. Microbiol.">
        <title>Genome rearrangement shapes Prochlorococcus ecological adaptation.</title>
        <authorList>
            <person name="Yan W."/>
            <person name="Wei S."/>
            <person name="Wang Q."/>
            <person name="Xiao X."/>
            <person name="Zeng Q."/>
            <person name="Jiao N."/>
            <person name="Zhang R."/>
        </authorList>
    </citation>
    <scope>NUCLEOTIDE SEQUENCE [LARGE SCALE GENOMIC DNA]</scope>
    <source>
        <strain evidence="1 2">XMU1408</strain>
    </source>
</reference>